<dbReference type="InterPro" id="IPR001789">
    <property type="entry name" value="Sig_transdc_resp-reg_receiver"/>
</dbReference>
<evidence type="ECO:0000313" key="3">
    <source>
        <dbReference type="EMBL" id="SEK44096.1"/>
    </source>
</evidence>
<feature type="domain" description="Response regulatory" evidence="2">
    <location>
        <begin position="7"/>
        <end position="130"/>
    </location>
</feature>
<dbReference type="AlphaFoldDB" id="A0A1H7H102"/>
<dbReference type="SMART" id="SM00448">
    <property type="entry name" value="REC"/>
    <property type="match status" value="1"/>
</dbReference>
<feature type="modified residue" description="4-aspartylphosphate" evidence="1">
    <location>
        <position position="63"/>
    </location>
</feature>
<sequence>MSPTMRHFVLIEDNPLDIDLIQRAFARLGQAQALQVVASCSQARQLFAQWQNQEALPALILLDINLHGESGLDLLEELRAQPLTEHIPVVVLSSSQEHCDIKRAYRSGVNAYLQKPMEFAELRSLLAEIASFWGQHNITCH</sequence>
<protein>
    <submittedName>
        <fullName evidence="3">CheY chemotaxis protein or a CheY-like REC (Receiver) domain</fullName>
    </submittedName>
</protein>
<proteinExistence type="predicted"/>
<dbReference type="InterPro" id="IPR011006">
    <property type="entry name" value="CheY-like_superfamily"/>
</dbReference>
<dbReference type="CDD" id="cd17557">
    <property type="entry name" value="REC_Rcp-like"/>
    <property type="match status" value="1"/>
</dbReference>
<dbReference type="SUPFAM" id="SSF52172">
    <property type="entry name" value="CheY-like"/>
    <property type="match status" value="1"/>
</dbReference>
<accession>A0A1H7H102</accession>
<dbReference type="Proteomes" id="UP000185766">
    <property type="component" value="Unassembled WGS sequence"/>
</dbReference>
<dbReference type="PROSITE" id="PS50110">
    <property type="entry name" value="RESPONSE_REGULATORY"/>
    <property type="match status" value="1"/>
</dbReference>
<evidence type="ECO:0000259" key="2">
    <source>
        <dbReference type="PROSITE" id="PS50110"/>
    </source>
</evidence>
<keyword evidence="4" id="KW-1185">Reference proteome</keyword>
<organism evidence="3 4">
    <name type="scientific">Atopomonas hussainii</name>
    <dbReference type="NCBI Taxonomy" id="1429083"/>
    <lineage>
        <taxon>Bacteria</taxon>
        <taxon>Pseudomonadati</taxon>
        <taxon>Pseudomonadota</taxon>
        <taxon>Gammaproteobacteria</taxon>
        <taxon>Pseudomonadales</taxon>
        <taxon>Pseudomonadaceae</taxon>
        <taxon>Atopomonas</taxon>
    </lineage>
</organism>
<dbReference type="PANTHER" id="PTHR44520">
    <property type="entry name" value="RESPONSE REGULATOR RCP1-RELATED"/>
    <property type="match status" value="1"/>
</dbReference>
<dbReference type="GO" id="GO:0000160">
    <property type="term" value="P:phosphorelay signal transduction system"/>
    <property type="evidence" value="ECO:0007669"/>
    <property type="project" value="InterPro"/>
</dbReference>
<dbReference type="Pfam" id="PF00072">
    <property type="entry name" value="Response_reg"/>
    <property type="match status" value="1"/>
</dbReference>
<gene>
    <name evidence="3" type="ORF">SAMN05216214_102253</name>
</gene>
<reference evidence="3 4" key="1">
    <citation type="submission" date="2016-10" db="EMBL/GenBank/DDBJ databases">
        <authorList>
            <person name="de Groot N.N."/>
        </authorList>
    </citation>
    <scope>NUCLEOTIDE SEQUENCE [LARGE SCALE GENOMIC DNA]</scope>
    <source>
        <strain evidence="3 4">JCM 19513</strain>
    </source>
</reference>
<dbReference type="Gene3D" id="3.40.50.2300">
    <property type="match status" value="1"/>
</dbReference>
<name>A0A1H7H102_9GAMM</name>
<dbReference type="InterPro" id="IPR052893">
    <property type="entry name" value="TCS_response_regulator"/>
</dbReference>
<dbReference type="RefSeq" id="WP_074864879.1">
    <property type="nucleotide sequence ID" value="NZ_FOAS01000002.1"/>
</dbReference>
<evidence type="ECO:0000256" key="1">
    <source>
        <dbReference type="PROSITE-ProRule" id="PRU00169"/>
    </source>
</evidence>
<dbReference type="STRING" id="1429083.GCA_001885685_01923"/>
<dbReference type="EMBL" id="FOAS01000002">
    <property type="protein sequence ID" value="SEK44096.1"/>
    <property type="molecule type" value="Genomic_DNA"/>
</dbReference>
<evidence type="ECO:0000313" key="4">
    <source>
        <dbReference type="Proteomes" id="UP000185766"/>
    </source>
</evidence>
<keyword evidence="1" id="KW-0597">Phosphoprotein</keyword>